<evidence type="ECO:0000256" key="5">
    <source>
        <dbReference type="SAM" id="Coils"/>
    </source>
</evidence>
<evidence type="ECO:0000256" key="2">
    <source>
        <dbReference type="ARBA" id="ARBA00004496"/>
    </source>
</evidence>
<protein>
    <submittedName>
        <fullName evidence="7">DHHA1 domain-containing protein</fullName>
    </submittedName>
</protein>
<dbReference type="InterPro" id="IPR003156">
    <property type="entry name" value="DHHA1_dom"/>
</dbReference>
<organism evidence="7 8">
    <name type="scientific">Fictibacillus iocasae</name>
    <dbReference type="NCBI Taxonomy" id="2715437"/>
    <lineage>
        <taxon>Bacteria</taxon>
        <taxon>Bacillati</taxon>
        <taxon>Bacillota</taxon>
        <taxon>Bacilli</taxon>
        <taxon>Bacillales</taxon>
        <taxon>Fictibacillaceae</taxon>
        <taxon>Fictibacillus</taxon>
    </lineage>
</organism>
<reference evidence="8" key="1">
    <citation type="journal article" date="2019" name="Int. J. Syst. Evol. Microbiol.">
        <title>The Global Catalogue of Microorganisms (GCM) 10K type strain sequencing project: providing services to taxonomists for standard genome sequencing and annotation.</title>
        <authorList>
            <consortium name="The Broad Institute Genomics Platform"/>
            <consortium name="The Broad Institute Genome Sequencing Center for Infectious Disease"/>
            <person name="Wu L."/>
            <person name="Ma J."/>
        </authorList>
    </citation>
    <scope>NUCLEOTIDE SEQUENCE [LARGE SCALE GENOMIC DNA]</scope>
    <source>
        <strain evidence="8">NBRC 106396</strain>
    </source>
</reference>
<sequence length="398" mass="45540">MTKKLYYQSSYIKKWTTTIKRKMEVESEKFVVLEETAFYPHGGGQPSDTGRIGTAYVLDVFQDGDDVVHRVDTYPETNEVECEINWSRRFDHMQQHSGQHLLSAVCRGLLDAPTLSFHLGAEDVTIDVNKPEISASEWLRIEEAVNQEIYHNRTIASYFVTSEELNHLSVVKLPTVTENIRIVEIEGIEHNACGGTHVASTGEIGLIKLYKKEKQKGGTRIYFKCGARAMADYRKHLQLLNAISNKFNTNQEQIMDRLDNWEKNMRYLEEQLHKLKEENDDYLAKHLLHENKGKFIAHVCENKSAKDTQVLAEKIAKENKITVLFVAKDENKVVLSRGGDSELSCGKFFKQHLSLFNGRGGGNDRSAQAGFSNEEDMQRFFMFAEHELRAMLQTKIEG</sequence>
<keyword evidence="3" id="KW-0479">Metal-binding</keyword>
<dbReference type="Proteomes" id="UP001596549">
    <property type="component" value="Unassembled WGS sequence"/>
</dbReference>
<comment type="caution">
    <text evidence="7">The sequence shown here is derived from an EMBL/GenBank/DDBJ whole genome shotgun (WGS) entry which is preliminary data.</text>
</comment>
<feature type="coiled-coil region" evidence="5">
    <location>
        <begin position="251"/>
        <end position="292"/>
    </location>
</feature>
<dbReference type="Gene3D" id="3.30.980.10">
    <property type="entry name" value="Threonyl-trna Synthetase, Chain A, domain 2"/>
    <property type="match status" value="1"/>
</dbReference>
<dbReference type="Pfam" id="PF02272">
    <property type="entry name" value="DHHA1"/>
    <property type="match status" value="1"/>
</dbReference>
<dbReference type="RefSeq" id="WP_379746222.1">
    <property type="nucleotide sequence ID" value="NZ_JBHTCP010000004.1"/>
</dbReference>
<keyword evidence="5" id="KW-0175">Coiled coil</keyword>
<evidence type="ECO:0000313" key="7">
    <source>
        <dbReference type="EMBL" id="MFC7370609.1"/>
    </source>
</evidence>
<dbReference type="PANTHER" id="PTHR43462">
    <property type="entry name" value="ALANYL-TRNA EDITING PROTEIN"/>
    <property type="match status" value="1"/>
</dbReference>
<comment type="cofactor">
    <cofactor evidence="1">
        <name>Zn(2+)</name>
        <dbReference type="ChEBI" id="CHEBI:29105"/>
    </cofactor>
</comment>
<name>A0ABW2NJC8_9BACL</name>
<evidence type="ECO:0000256" key="4">
    <source>
        <dbReference type="ARBA" id="ARBA00022833"/>
    </source>
</evidence>
<dbReference type="InterPro" id="IPR018163">
    <property type="entry name" value="Thr/Ala-tRNA-synth_IIc_edit"/>
</dbReference>
<dbReference type="InterPro" id="IPR018165">
    <property type="entry name" value="Ala-tRNA-synth_IIc_core"/>
</dbReference>
<dbReference type="SUPFAM" id="SSF55186">
    <property type="entry name" value="ThrRS/AlaRS common domain"/>
    <property type="match status" value="1"/>
</dbReference>
<dbReference type="InterPro" id="IPR051335">
    <property type="entry name" value="Alanyl-tRNA_Editing_Enzymes"/>
</dbReference>
<keyword evidence="4" id="KW-0862">Zinc</keyword>
<dbReference type="Pfam" id="PF07973">
    <property type="entry name" value="tRNA_SAD"/>
    <property type="match status" value="1"/>
</dbReference>
<proteinExistence type="predicted"/>
<dbReference type="Gene3D" id="2.40.30.130">
    <property type="match status" value="1"/>
</dbReference>
<dbReference type="InterPro" id="IPR012947">
    <property type="entry name" value="tRNA_SAD"/>
</dbReference>
<evidence type="ECO:0000256" key="1">
    <source>
        <dbReference type="ARBA" id="ARBA00001947"/>
    </source>
</evidence>
<dbReference type="SUPFAM" id="SSF50447">
    <property type="entry name" value="Translation proteins"/>
    <property type="match status" value="1"/>
</dbReference>
<comment type="subcellular location">
    <subcellularLocation>
        <location evidence="2">Cytoplasm</location>
    </subcellularLocation>
</comment>
<evidence type="ECO:0000259" key="6">
    <source>
        <dbReference type="PROSITE" id="PS50860"/>
    </source>
</evidence>
<dbReference type="PROSITE" id="PS50860">
    <property type="entry name" value="AA_TRNA_LIGASE_II_ALA"/>
    <property type="match status" value="1"/>
</dbReference>
<dbReference type="InterPro" id="IPR009000">
    <property type="entry name" value="Transl_B-barrel_sf"/>
</dbReference>
<evidence type="ECO:0000256" key="3">
    <source>
        <dbReference type="ARBA" id="ARBA00022723"/>
    </source>
</evidence>
<accession>A0ABW2NJC8</accession>
<dbReference type="Gene3D" id="3.10.310.40">
    <property type="match status" value="1"/>
</dbReference>
<dbReference type="SMART" id="SM00863">
    <property type="entry name" value="tRNA_SAD"/>
    <property type="match status" value="1"/>
</dbReference>
<gene>
    <name evidence="7" type="ORF">ACFQPF_02845</name>
</gene>
<dbReference type="PANTHER" id="PTHR43462:SF1">
    <property type="entry name" value="ALANYL-TRNA EDITING PROTEIN AARSD1"/>
    <property type="match status" value="1"/>
</dbReference>
<keyword evidence="8" id="KW-1185">Reference proteome</keyword>
<feature type="domain" description="Alanyl-transfer RNA synthetases family profile" evidence="6">
    <location>
        <begin position="1"/>
        <end position="220"/>
    </location>
</feature>
<evidence type="ECO:0000313" key="8">
    <source>
        <dbReference type="Proteomes" id="UP001596549"/>
    </source>
</evidence>
<dbReference type="EMBL" id="JBHTCP010000004">
    <property type="protein sequence ID" value="MFC7370609.1"/>
    <property type="molecule type" value="Genomic_DNA"/>
</dbReference>